<reference evidence="4" key="1">
    <citation type="submission" date="2022-07" db="EMBL/GenBank/DDBJ databases">
        <title>Phylogenomic reconstructions and comparative analyses of Kickxellomycotina fungi.</title>
        <authorList>
            <person name="Reynolds N.K."/>
            <person name="Stajich J.E."/>
            <person name="Barry K."/>
            <person name="Grigoriev I.V."/>
            <person name="Crous P."/>
            <person name="Smith M.E."/>
        </authorList>
    </citation>
    <scope>NUCLEOTIDE SEQUENCE</scope>
    <source>
        <strain evidence="4">NBRC 32514</strain>
    </source>
</reference>
<dbReference type="InterPro" id="IPR029063">
    <property type="entry name" value="SAM-dependent_MTases_sf"/>
</dbReference>
<keyword evidence="5" id="KW-1185">Reference proteome</keyword>
<evidence type="ECO:0000256" key="3">
    <source>
        <dbReference type="SAM" id="Phobius"/>
    </source>
</evidence>
<dbReference type="SUPFAM" id="SSF53335">
    <property type="entry name" value="S-adenosyl-L-methionine-dependent methyltransferases"/>
    <property type="match status" value="1"/>
</dbReference>
<dbReference type="NCBIfam" id="NF037959">
    <property type="entry name" value="MFS_SpdSyn"/>
    <property type="match status" value="1"/>
</dbReference>
<keyword evidence="3" id="KW-1133">Transmembrane helix</keyword>
<dbReference type="AlphaFoldDB" id="A0A9W8CTA3"/>
<feature type="transmembrane region" description="Helical" evidence="3">
    <location>
        <begin position="137"/>
        <end position="157"/>
    </location>
</feature>
<dbReference type="EMBL" id="JANBOJ010000101">
    <property type="protein sequence ID" value="KAJ1722652.1"/>
    <property type="molecule type" value="Genomic_DNA"/>
</dbReference>
<feature type="transmembrane region" description="Helical" evidence="3">
    <location>
        <begin position="98"/>
        <end position="117"/>
    </location>
</feature>
<protein>
    <recommendedName>
        <fullName evidence="6">PABS domain-containing protein</fullName>
    </recommendedName>
</protein>
<dbReference type="Gene3D" id="3.40.50.150">
    <property type="entry name" value="Vaccinia Virus protein VP39"/>
    <property type="match status" value="1"/>
</dbReference>
<organism evidence="4 5">
    <name type="scientific">Coemansia erecta</name>
    <dbReference type="NCBI Taxonomy" id="147472"/>
    <lineage>
        <taxon>Eukaryota</taxon>
        <taxon>Fungi</taxon>
        <taxon>Fungi incertae sedis</taxon>
        <taxon>Zoopagomycota</taxon>
        <taxon>Kickxellomycotina</taxon>
        <taxon>Kickxellomycetes</taxon>
        <taxon>Kickxellales</taxon>
        <taxon>Kickxellaceae</taxon>
        <taxon>Coemansia</taxon>
    </lineage>
</organism>
<keyword evidence="1" id="KW-0620">Polyamine biosynthesis</keyword>
<dbReference type="PANTHER" id="PTHR43317">
    <property type="entry name" value="THERMOSPERMINE SYNTHASE ACAULIS5"/>
    <property type="match status" value="1"/>
</dbReference>
<comment type="caution">
    <text evidence="4">The sequence shown here is derived from an EMBL/GenBank/DDBJ whole genome shotgun (WGS) entry which is preliminary data.</text>
</comment>
<dbReference type="PANTHER" id="PTHR43317:SF1">
    <property type="entry name" value="THERMOSPERMINE SYNTHASE ACAULIS5"/>
    <property type="match status" value="1"/>
</dbReference>
<keyword evidence="3" id="KW-0812">Transmembrane</keyword>
<evidence type="ECO:0008006" key="6">
    <source>
        <dbReference type="Google" id="ProtNLM"/>
    </source>
</evidence>
<name>A0A9W8CTA3_9FUNG</name>
<feature type="transmembrane region" description="Helical" evidence="3">
    <location>
        <begin position="283"/>
        <end position="303"/>
    </location>
</feature>
<dbReference type="Proteomes" id="UP001149813">
    <property type="component" value="Unassembled WGS sequence"/>
</dbReference>
<evidence type="ECO:0000256" key="2">
    <source>
        <dbReference type="SAM" id="MobiDB-lite"/>
    </source>
</evidence>
<keyword evidence="3" id="KW-0472">Membrane</keyword>
<feature type="transmembrane region" description="Helical" evidence="3">
    <location>
        <begin position="59"/>
        <end position="78"/>
    </location>
</feature>
<evidence type="ECO:0000313" key="4">
    <source>
        <dbReference type="EMBL" id="KAJ1722652.1"/>
    </source>
</evidence>
<proteinExistence type="predicted"/>
<dbReference type="GO" id="GO:0006596">
    <property type="term" value="P:polyamine biosynthetic process"/>
    <property type="evidence" value="ECO:0007669"/>
    <property type="project" value="UniProtKB-KW"/>
</dbReference>
<feature type="transmembrane region" description="Helical" evidence="3">
    <location>
        <begin position="208"/>
        <end position="225"/>
    </location>
</feature>
<accession>A0A9W8CTA3</accession>
<evidence type="ECO:0000313" key="5">
    <source>
        <dbReference type="Proteomes" id="UP001149813"/>
    </source>
</evidence>
<dbReference type="OrthoDB" id="2016285at2759"/>
<feature type="transmembrane region" description="Helical" evidence="3">
    <location>
        <begin position="237"/>
        <end position="258"/>
    </location>
</feature>
<feature type="transmembrane region" description="Helical" evidence="3">
    <location>
        <begin position="177"/>
        <end position="196"/>
    </location>
</feature>
<feature type="compositionally biased region" description="Basic and acidic residues" evidence="2">
    <location>
        <begin position="25"/>
        <end position="42"/>
    </location>
</feature>
<feature type="region of interest" description="Disordered" evidence="2">
    <location>
        <begin position="1"/>
        <end position="52"/>
    </location>
</feature>
<evidence type="ECO:0000256" key="1">
    <source>
        <dbReference type="ARBA" id="ARBA00023115"/>
    </source>
</evidence>
<gene>
    <name evidence="4" type="ORF">LPJ53_002956</name>
</gene>
<sequence>MTQSHSHATAPRKRAGKSSGNNENGARHESEVRSESDVKTERTPNSSTRMAVAGPAGPVAMAIAISFLTSSILSGSMLHVGPQYLEPLYGNVLPQVGFLHGVAASAILGGIVGVSYWRHMLGAAGPASVDTRTGRALAAAFNTAALLTSLAPIRASFVLRYSGRMGPVWGPTLTHCVLAYPVFAAVGFVTAVAAARMSHVQGARLRQAAVFAAYVLAAALAAWVAQLRAPWQHGCHGLLTAAAYMALSGLLVELLVGLHERAGALAARAPGVRPAAAAAARPAALRFAPAVATAVFVLTSLLGDARCTTRGAVSATAKYHVLMREESVTGWVTVADEHARGLRLLRSGHSIIGGHWNSTQESIFGVFYYADAVRLVRGAPQAGERALQIGLGIGVSARSLHEQHVRVDVVEIDPAVHRAAVDFFGLPPALNAVHLRDARGFIDEAPAGTYDYVVHDVFTGGSVPAPLFSREAVAQLRRIMRPAGVLAMNYVGVPSDARVLAHVAATLRTAFAHVRLFGEFAAADDAGAPLSRKAQMDSVVNMMFFASNRPIVFKKLAADGRSIRGAMLAGMLHNEISLRRLPTDGVQPLTDRWNPLTQWQVGTAVEHWHTMRRLFPEEYWLAY</sequence>